<feature type="compositionally biased region" description="Acidic residues" evidence="1">
    <location>
        <begin position="184"/>
        <end position="200"/>
    </location>
</feature>
<feature type="region of interest" description="Disordered" evidence="1">
    <location>
        <begin position="1"/>
        <end position="31"/>
    </location>
</feature>
<evidence type="ECO:0000256" key="1">
    <source>
        <dbReference type="SAM" id="MobiDB-lite"/>
    </source>
</evidence>
<reference evidence="2" key="1">
    <citation type="submission" date="2020-06" db="EMBL/GenBank/DDBJ databases">
        <title>WGS assembly of Ceratodon purpureus strain R40.</title>
        <authorList>
            <person name="Carey S.B."/>
            <person name="Jenkins J."/>
            <person name="Shu S."/>
            <person name="Lovell J.T."/>
            <person name="Sreedasyam A."/>
            <person name="Maumus F."/>
            <person name="Tiley G.P."/>
            <person name="Fernandez-Pozo N."/>
            <person name="Barry K."/>
            <person name="Chen C."/>
            <person name="Wang M."/>
            <person name="Lipzen A."/>
            <person name="Daum C."/>
            <person name="Saski C.A."/>
            <person name="Payton A.C."/>
            <person name="Mcbreen J.C."/>
            <person name="Conrad R.E."/>
            <person name="Kollar L.M."/>
            <person name="Olsson S."/>
            <person name="Huttunen S."/>
            <person name="Landis J.B."/>
            <person name="Wickett N.J."/>
            <person name="Johnson M.G."/>
            <person name="Rensing S.A."/>
            <person name="Grimwood J."/>
            <person name="Schmutz J."/>
            <person name="Mcdaniel S.F."/>
        </authorList>
    </citation>
    <scope>NUCLEOTIDE SEQUENCE</scope>
    <source>
        <strain evidence="2">R40</strain>
    </source>
</reference>
<dbReference type="Proteomes" id="UP000822688">
    <property type="component" value="Chromosome 3"/>
</dbReference>
<dbReference type="EMBL" id="CM026423">
    <property type="protein sequence ID" value="KAG0581925.1"/>
    <property type="molecule type" value="Genomic_DNA"/>
</dbReference>
<protein>
    <submittedName>
        <fullName evidence="2">Uncharacterized protein</fullName>
    </submittedName>
</protein>
<organism evidence="2 3">
    <name type="scientific">Ceratodon purpureus</name>
    <name type="common">Fire moss</name>
    <name type="synonym">Dicranum purpureum</name>
    <dbReference type="NCBI Taxonomy" id="3225"/>
    <lineage>
        <taxon>Eukaryota</taxon>
        <taxon>Viridiplantae</taxon>
        <taxon>Streptophyta</taxon>
        <taxon>Embryophyta</taxon>
        <taxon>Bryophyta</taxon>
        <taxon>Bryophytina</taxon>
        <taxon>Bryopsida</taxon>
        <taxon>Dicranidae</taxon>
        <taxon>Pseudoditrichales</taxon>
        <taxon>Ditrichaceae</taxon>
        <taxon>Ceratodon</taxon>
    </lineage>
</organism>
<keyword evidence="3" id="KW-1185">Reference proteome</keyword>
<feature type="region of interest" description="Disordered" evidence="1">
    <location>
        <begin position="264"/>
        <end position="292"/>
    </location>
</feature>
<dbReference type="AlphaFoldDB" id="A0A8T0IFZ0"/>
<proteinExistence type="predicted"/>
<evidence type="ECO:0000313" key="2">
    <source>
        <dbReference type="EMBL" id="KAG0581925.1"/>
    </source>
</evidence>
<accession>A0A8T0IFZ0</accession>
<name>A0A8T0IFZ0_CERPU</name>
<gene>
    <name evidence="2" type="ORF">KC19_3G020700</name>
</gene>
<evidence type="ECO:0000313" key="3">
    <source>
        <dbReference type="Proteomes" id="UP000822688"/>
    </source>
</evidence>
<sequence>MAPKKVSIMEPPKEQPAAELGEFSPPPESPAEIKARLAAEREAEQKELDSAWKKIPYVDQKDLGPGYYCGYELNRLLKPWQEVKEHPHDFYRASRLSRPTDLAKHYEFGELLKRHDRLIFELESWRERENLKDDMRAQMRKMYMIQKERVRYQKLRKEIRAEQLQYESTLRWPLSPHAVRSGFDTDDEEEEAFPEAEEGAGAEIPEGLPPSPEDVSGPDPSSSEAGESEDQGPKTSRRKKKAAAPRMRYSLFHYDLPRRMKRVITHGPDEKPPEYSSPKPIHSPAWIKGKSQHTSDLAQQVIDLCAWEEKLPGGGIKL</sequence>
<comment type="caution">
    <text evidence="2">The sequence shown here is derived from an EMBL/GenBank/DDBJ whole genome shotgun (WGS) entry which is preliminary data.</text>
</comment>
<feature type="region of interest" description="Disordered" evidence="1">
    <location>
        <begin position="177"/>
        <end position="246"/>
    </location>
</feature>